<proteinExistence type="predicted"/>
<evidence type="ECO:0000313" key="3">
    <source>
        <dbReference type="Proteomes" id="UP001152173"/>
    </source>
</evidence>
<organism evidence="2 3">
    <name type="scientific">Paenisporosarcina quisquiliarum</name>
    <dbReference type="NCBI Taxonomy" id="365346"/>
    <lineage>
        <taxon>Bacteria</taxon>
        <taxon>Bacillati</taxon>
        <taxon>Bacillota</taxon>
        <taxon>Bacilli</taxon>
        <taxon>Bacillales</taxon>
        <taxon>Caryophanaceae</taxon>
        <taxon>Paenisporosarcina</taxon>
    </lineage>
</organism>
<dbReference type="EMBL" id="JAMKBJ010000006">
    <property type="protein sequence ID" value="MCZ8537347.1"/>
    <property type="molecule type" value="Genomic_DNA"/>
</dbReference>
<keyword evidence="3" id="KW-1185">Reference proteome</keyword>
<gene>
    <name evidence="2" type="ORF">M9R32_09160</name>
</gene>
<evidence type="ECO:0000313" key="2">
    <source>
        <dbReference type="EMBL" id="MCZ8537347.1"/>
    </source>
</evidence>
<protein>
    <submittedName>
        <fullName evidence="2">NERD domain-containing protein</fullName>
    </submittedName>
</protein>
<comment type="caution">
    <text evidence="2">The sequence shown here is derived from an EMBL/GenBank/DDBJ whole genome shotgun (WGS) entry which is preliminary data.</text>
</comment>
<dbReference type="PROSITE" id="PS50965">
    <property type="entry name" value="NERD"/>
    <property type="match status" value="1"/>
</dbReference>
<evidence type="ECO:0000259" key="1">
    <source>
        <dbReference type="PROSITE" id="PS50965"/>
    </source>
</evidence>
<name>A0A9X3RED2_9BACL</name>
<dbReference type="Pfam" id="PF08378">
    <property type="entry name" value="NERD"/>
    <property type="match status" value="1"/>
</dbReference>
<dbReference type="Proteomes" id="UP001152173">
    <property type="component" value="Unassembled WGS sequence"/>
</dbReference>
<feature type="domain" description="NERD" evidence="1">
    <location>
        <begin position="1"/>
        <end position="111"/>
    </location>
</feature>
<dbReference type="AlphaFoldDB" id="A0A9X3RED2"/>
<reference evidence="2" key="1">
    <citation type="submission" date="2022-05" db="EMBL/GenBank/DDBJ databases">
        <authorList>
            <person name="Colautti A."/>
            <person name="Iacumin L."/>
        </authorList>
    </citation>
    <scope>NUCLEOTIDE SEQUENCE</scope>
    <source>
        <strain evidence="2">SK 55</strain>
    </source>
</reference>
<dbReference type="InterPro" id="IPR011528">
    <property type="entry name" value="NERD"/>
</dbReference>
<accession>A0A9X3RED2</accession>
<sequence length="276" mass="32207">MDNFLKQVSFPKNHAILKDIHIPINDNLYLQIDTLIITQKYIAVLEIKNIKGKVFFQRNPYQLVRELDGAITTYKCPEQQLKRHIKKLQILLKQSKVNIPVKGLIVFAYSKTHIAQPPEFAKITMGCDITDHIDEYNEMSDVITSSTFHRLLGKITSKSTEFMPKPLAQTIHLDQTHIRKGLICPNCHLKIMNKKHCPTCKISTKLMQQQAIEEWFYLFKNTITNRECIHYLELKDKFAANHILTNLNLNRLNAHKNRCYTLSQSFWLTKDSSTRL</sequence>